<evidence type="ECO:0000256" key="10">
    <source>
        <dbReference type="PIRNR" id="PIRNR006268"/>
    </source>
</evidence>
<keyword evidence="3 10" id="KW-0285">Flavoprotein</keyword>
<comment type="cofactor">
    <cofactor evidence="11">
        <name>Mg(2+)</name>
        <dbReference type="ChEBI" id="CHEBI:18420"/>
    </cofactor>
    <cofactor evidence="11">
        <name>Mn(2+)</name>
        <dbReference type="ChEBI" id="CHEBI:29035"/>
    </cofactor>
    <text evidence="11">Magnesium. Can also use manganese.</text>
</comment>
<dbReference type="Proteomes" id="UP000184251">
    <property type="component" value="Unassembled WGS sequence"/>
</dbReference>
<proteinExistence type="inferred from homology"/>
<dbReference type="EC" id="2.7.1.180" evidence="1 10"/>
<dbReference type="OrthoDB" id="9778595at2"/>
<dbReference type="Pfam" id="PF02424">
    <property type="entry name" value="ApbE"/>
    <property type="match status" value="1"/>
</dbReference>
<evidence type="ECO:0000256" key="3">
    <source>
        <dbReference type="ARBA" id="ARBA00022630"/>
    </source>
</evidence>
<evidence type="ECO:0000256" key="7">
    <source>
        <dbReference type="ARBA" id="ARBA00022842"/>
    </source>
</evidence>
<feature type="binding site" evidence="11">
    <location>
        <position position="174"/>
    </location>
    <ligand>
        <name>Mg(2+)</name>
        <dbReference type="ChEBI" id="CHEBI:18420"/>
    </ligand>
</feature>
<dbReference type="GO" id="GO:0046872">
    <property type="term" value="F:metal ion binding"/>
    <property type="evidence" value="ECO:0007669"/>
    <property type="project" value="UniProtKB-UniRule"/>
</dbReference>
<keyword evidence="7 10" id="KW-0460">Magnesium</keyword>
<evidence type="ECO:0000256" key="2">
    <source>
        <dbReference type="ARBA" id="ARBA00016337"/>
    </source>
</evidence>
<sequence>MHRKSFLVIIAIILLFLTASCSAPKEEMISKNDFLLNTVVSVRLYDVDKEAETIIDDSFKLISELEGLLSVHVEGSDLDKLKDNSGRGPVEVSKYTIEVIERSLEYSEITDGRFDITAGPLIDLWRINPPEGYVPSNDEVIEVQKHIDYRKVIVDKEKRTVELLDEDMVPNLGAIAKGYIADKVKDLLVERGIEHAIINLGGNILLVGDRPVNQDFRIGVQDPDAPRNSYIGVINATDKSIVSSGDYERYFERDGIRYHHILDPFTGYPTDNEIRQVSIVSEESMDGDALSTVIFLMGLDKGLEIINSMENVEAIFVTKEHELVITQGLKDSFDFDENNYGDKYEVIYR</sequence>
<protein>
    <recommendedName>
        <fullName evidence="2 10">FAD:protein FMN transferase</fullName>
        <ecNumber evidence="1 10">2.7.1.180</ecNumber>
    </recommendedName>
    <alternativeName>
        <fullName evidence="8 10">Flavin transferase</fullName>
    </alternativeName>
</protein>
<dbReference type="GO" id="GO:0016740">
    <property type="term" value="F:transferase activity"/>
    <property type="evidence" value="ECO:0007669"/>
    <property type="project" value="UniProtKB-UniRule"/>
</dbReference>
<evidence type="ECO:0000256" key="11">
    <source>
        <dbReference type="PIRSR" id="PIRSR006268-2"/>
    </source>
</evidence>
<dbReference type="PROSITE" id="PS51257">
    <property type="entry name" value="PROKAR_LIPOPROTEIN"/>
    <property type="match status" value="1"/>
</dbReference>
<feature type="binding site" evidence="11">
    <location>
        <position position="288"/>
    </location>
    <ligand>
        <name>Mg(2+)</name>
        <dbReference type="ChEBI" id="CHEBI:18420"/>
    </ligand>
</feature>
<dbReference type="STRING" id="1120975.SAMN02746064_01899"/>
<evidence type="ECO:0000256" key="5">
    <source>
        <dbReference type="ARBA" id="ARBA00022723"/>
    </source>
</evidence>
<dbReference type="AlphaFoldDB" id="A0A1M4YXP2"/>
<dbReference type="SUPFAM" id="SSF143631">
    <property type="entry name" value="ApbE-like"/>
    <property type="match status" value="1"/>
</dbReference>
<feature type="binding site" evidence="11">
    <location>
        <position position="292"/>
    </location>
    <ligand>
        <name>Mg(2+)</name>
        <dbReference type="ChEBI" id="CHEBI:18420"/>
    </ligand>
</feature>
<keyword evidence="12" id="KW-1003">Cell membrane</keyword>
<dbReference type="InterPro" id="IPR003374">
    <property type="entry name" value="ApbE-like_sf"/>
</dbReference>
<keyword evidence="4 10" id="KW-0808">Transferase</keyword>
<evidence type="ECO:0000256" key="4">
    <source>
        <dbReference type="ARBA" id="ARBA00022679"/>
    </source>
</evidence>
<dbReference type="GO" id="GO:0005886">
    <property type="term" value="C:plasma membrane"/>
    <property type="evidence" value="ECO:0007669"/>
    <property type="project" value="UniProtKB-SubCell"/>
</dbReference>
<keyword evidence="12" id="KW-0997">Cell inner membrane</keyword>
<comment type="catalytic activity">
    <reaction evidence="9 10 12">
        <text>L-threonyl-[protein] + FAD = FMN-L-threonyl-[protein] + AMP + H(+)</text>
        <dbReference type="Rhea" id="RHEA:36847"/>
        <dbReference type="Rhea" id="RHEA-COMP:11060"/>
        <dbReference type="Rhea" id="RHEA-COMP:11061"/>
        <dbReference type="ChEBI" id="CHEBI:15378"/>
        <dbReference type="ChEBI" id="CHEBI:30013"/>
        <dbReference type="ChEBI" id="CHEBI:57692"/>
        <dbReference type="ChEBI" id="CHEBI:74257"/>
        <dbReference type="ChEBI" id="CHEBI:456215"/>
        <dbReference type="EC" id="2.7.1.180"/>
    </reaction>
</comment>
<accession>A0A1M4YXP2</accession>
<organism evidence="13 14">
    <name type="scientific">Alkalibacter saccharofermentans DSM 14828</name>
    <dbReference type="NCBI Taxonomy" id="1120975"/>
    <lineage>
        <taxon>Bacteria</taxon>
        <taxon>Bacillati</taxon>
        <taxon>Bacillota</taxon>
        <taxon>Clostridia</taxon>
        <taxon>Eubacteriales</taxon>
        <taxon>Eubacteriaceae</taxon>
        <taxon>Alkalibacter</taxon>
    </lineage>
</organism>
<dbReference type="PANTHER" id="PTHR30040:SF2">
    <property type="entry name" value="FAD:PROTEIN FMN TRANSFERASE"/>
    <property type="match status" value="1"/>
</dbReference>
<keyword evidence="12" id="KW-0472">Membrane</keyword>
<dbReference type="PIRSF" id="PIRSF006268">
    <property type="entry name" value="ApbE"/>
    <property type="match status" value="1"/>
</dbReference>
<evidence type="ECO:0000313" key="13">
    <source>
        <dbReference type="EMBL" id="SHF10485.1"/>
    </source>
</evidence>
<evidence type="ECO:0000256" key="12">
    <source>
        <dbReference type="RuleBase" id="RU363002"/>
    </source>
</evidence>
<reference evidence="13 14" key="1">
    <citation type="submission" date="2016-11" db="EMBL/GenBank/DDBJ databases">
        <authorList>
            <person name="Jaros S."/>
            <person name="Januszkiewicz K."/>
            <person name="Wedrychowicz H."/>
        </authorList>
    </citation>
    <scope>NUCLEOTIDE SEQUENCE [LARGE SCALE GENOMIC DNA]</scope>
    <source>
        <strain evidence="13 14">DSM 14828</strain>
    </source>
</reference>
<evidence type="ECO:0000313" key="14">
    <source>
        <dbReference type="Proteomes" id="UP000184251"/>
    </source>
</evidence>
<dbReference type="Gene3D" id="3.10.520.10">
    <property type="entry name" value="ApbE-like domains"/>
    <property type="match status" value="1"/>
</dbReference>
<dbReference type="InterPro" id="IPR024932">
    <property type="entry name" value="ApbE"/>
</dbReference>
<evidence type="ECO:0000256" key="9">
    <source>
        <dbReference type="ARBA" id="ARBA00048540"/>
    </source>
</evidence>
<keyword evidence="12 13" id="KW-0449">Lipoprotein</keyword>
<evidence type="ECO:0000256" key="8">
    <source>
        <dbReference type="ARBA" id="ARBA00031306"/>
    </source>
</evidence>
<comment type="subcellular location">
    <subcellularLocation>
        <location evidence="12">Cell inner membrane</location>
        <topology evidence="12">Lipid-anchor</topology>
        <orientation evidence="12">Periplasmic side</orientation>
    </subcellularLocation>
</comment>
<dbReference type="RefSeq" id="WP_073271385.1">
    <property type="nucleotide sequence ID" value="NZ_FQTU01000014.1"/>
</dbReference>
<comment type="function">
    <text evidence="12">Flavin transferase that catalyzes the transfer of the FMN moiety of FAD and its covalent binding to the hydroxyl group of a threonine residue in a target flavoprotein.</text>
</comment>
<evidence type="ECO:0000256" key="1">
    <source>
        <dbReference type="ARBA" id="ARBA00011955"/>
    </source>
</evidence>
<name>A0A1M4YXP2_9FIRM</name>
<keyword evidence="6 10" id="KW-0274">FAD</keyword>
<evidence type="ECO:0000256" key="6">
    <source>
        <dbReference type="ARBA" id="ARBA00022827"/>
    </source>
</evidence>
<comment type="similarity">
    <text evidence="10 12">Belongs to the ApbE family.</text>
</comment>
<dbReference type="PANTHER" id="PTHR30040">
    <property type="entry name" value="THIAMINE BIOSYNTHESIS LIPOPROTEIN APBE"/>
    <property type="match status" value="1"/>
</dbReference>
<dbReference type="EMBL" id="FQTU01000014">
    <property type="protein sequence ID" value="SHF10485.1"/>
    <property type="molecule type" value="Genomic_DNA"/>
</dbReference>
<keyword evidence="5 10" id="KW-0479">Metal-binding</keyword>
<keyword evidence="14" id="KW-1185">Reference proteome</keyword>
<gene>
    <name evidence="13" type="ORF">SAMN02746064_01899</name>
</gene>